<organism evidence="2 3">
    <name type="scientific">Larinioides sclopetarius</name>
    <dbReference type="NCBI Taxonomy" id="280406"/>
    <lineage>
        <taxon>Eukaryota</taxon>
        <taxon>Metazoa</taxon>
        <taxon>Ecdysozoa</taxon>
        <taxon>Arthropoda</taxon>
        <taxon>Chelicerata</taxon>
        <taxon>Arachnida</taxon>
        <taxon>Araneae</taxon>
        <taxon>Araneomorphae</taxon>
        <taxon>Entelegynae</taxon>
        <taxon>Araneoidea</taxon>
        <taxon>Araneidae</taxon>
        <taxon>Larinioides</taxon>
    </lineage>
</organism>
<dbReference type="EMBL" id="CAXIEN010000081">
    <property type="protein sequence ID" value="CAL1275010.1"/>
    <property type="molecule type" value="Genomic_DNA"/>
</dbReference>
<dbReference type="Proteomes" id="UP001497382">
    <property type="component" value="Unassembled WGS sequence"/>
</dbReference>
<sequence>MGRFFSATEMQYIPLILAVVFTGHLVSSGGTSLNNAFLVHFHCIAASGNQDTCSSYLDCLSAIDDEYKQPYYECMDKVKPEGGVGNCSETEELYESKERRNELNECYQSLTMQPDGSDWTTIPGLNGFKDCVSIIGVQCLVDKCESE</sequence>
<feature type="chain" id="PRO_5043729661" evidence="1">
    <location>
        <begin position="19"/>
        <end position="147"/>
    </location>
</feature>
<evidence type="ECO:0000313" key="3">
    <source>
        <dbReference type="Proteomes" id="UP001497382"/>
    </source>
</evidence>
<keyword evidence="1" id="KW-0732">Signal</keyword>
<feature type="signal peptide" evidence="1">
    <location>
        <begin position="1"/>
        <end position="18"/>
    </location>
</feature>
<protein>
    <submittedName>
        <fullName evidence="2">Uncharacterized protein</fullName>
    </submittedName>
</protein>
<dbReference type="AlphaFoldDB" id="A0AAV1ZX93"/>
<accession>A0AAV1ZX93</accession>
<name>A0AAV1ZX93_9ARAC</name>
<proteinExistence type="predicted"/>
<comment type="caution">
    <text evidence="2">The sequence shown here is derived from an EMBL/GenBank/DDBJ whole genome shotgun (WGS) entry which is preliminary data.</text>
</comment>
<evidence type="ECO:0000313" key="2">
    <source>
        <dbReference type="EMBL" id="CAL1275010.1"/>
    </source>
</evidence>
<gene>
    <name evidence="2" type="ORF">LARSCL_LOCUS7844</name>
</gene>
<reference evidence="2 3" key="1">
    <citation type="submission" date="2024-04" db="EMBL/GenBank/DDBJ databases">
        <authorList>
            <person name="Rising A."/>
            <person name="Reimegard J."/>
            <person name="Sonavane S."/>
            <person name="Akerstrom W."/>
            <person name="Nylinder S."/>
            <person name="Hedman E."/>
            <person name="Kallberg Y."/>
        </authorList>
    </citation>
    <scope>NUCLEOTIDE SEQUENCE [LARGE SCALE GENOMIC DNA]</scope>
</reference>
<keyword evidence="3" id="KW-1185">Reference proteome</keyword>
<evidence type="ECO:0000256" key="1">
    <source>
        <dbReference type="SAM" id="SignalP"/>
    </source>
</evidence>